<evidence type="ECO:0000313" key="6">
    <source>
        <dbReference type="EMBL" id="GGI91912.1"/>
    </source>
</evidence>
<dbReference type="InterPro" id="IPR000524">
    <property type="entry name" value="Tscrpt_reg_HTH_GntR"/>
</dbReference>
<dbReference type="PANTHER" id="PTHR43537:SF24">
    <property type="entry name" value="GLUCONATE OPERON TRANSCRIPTIONAL REPRESSOR"/>
    <property type="match status" value="1"/>
</dbReference>
<dbReference type="EMBL" id="BAAAHC010000013">
    <property type="protein sequence ID" value="GAA0528547.1"/>
    <property type="molecule type" value="Genomic_DNA"/>
</dbReference>
<dbReference type="PANTHER" id="PTHR43537">
    <property type="entry name" value="TRANSCRIPTIONAL REGULATOR, GNTR FAMILY"/>
    <property type="match status" value="1"/>
</dbReference>
<evidence type="ECO:0000313" key="5">
    <source>
        <dbReference type="EMBL" id="GAA0528547.1"/>
    </source>
</evidence>
<dbReference type="InterPro" id="IPR008920">
    <property type="entry name" value="TF_FadR/GntR_C"/>
</dbReference>
<feature type="domain" description="HTH gntR-type" evidence="4">
    <location>
        <begin position="6"/>
        <end position="73"/>
    </location>
</feature>
<keyword evidence="1" id="KW-0805">Transcription regulation</keyword>
<dbReference type="Proteomes" id="UP001500220">
    <property type="component" value="Unassembled WGS sequence"/>
</dbReference>
<evidence type="ECO:0000313" key="7">
    <source>
        <dbReference type="Proteomes" id="UP000597989"/>
    </source>
</evidence>
<dbReference type="EMBL" id="BMMT01000010">
    <property type="protein sequence ID" value="GGI91912.1"/>
    <property type="molecule type" value="Genomic_DNA"/>
</dbReference>
<reference evidence="5 8" key="2">
    <citation type="journal article" date="2019" name="Int. J. Syst. Evol. Microbiol.">
        <title>The Global Catalogue of Microorganisms (GCM) 10K type strain sequencing project: providing services to taxonomists for standard genome sequencing and annotation.</title>
        <authorList>
            <consortium name="The Broad Institute Genomics Platform"/>
            <consortium name="The Broad Institute Genome Sequencing Center for Infectious Disease"/>
            <person name="Wu L."/>
            <person name="Ma J."/>
        </authorList>
    </citation>
    <scope>NUCLEOTIDE SEQUENCE [LARGE SCALE GENOMIC DNA]</scope>
    <source>
        <strain evidence="5 8">JCM 10664</strain>
    </source>
</reference>
<keyword evidence="2" id="KW-0238">DNA-binding</keyword>
<evidence type="ECO:0000313" key="8">
    <source>
        <dbReference type="Proteomes" id="UP001500220"/>
    </source>
</evidence>
<dbReference type="GO" id="GO:0003700">
    <property type="term" value="F:DNA-binding transcription factor activity"/>
    <property type="evidence" value="ECO:0007669"/>
    <property type="project" value="InterPro"/>
</dbReference>
<dbReference type="SMART" id="SM00895">
    <property type="entry name" value="FCD"/>
    <property type="match status" value="1"/>
</dbReference>
<name>A0A917K0Z2_9PSEU</name>
<evidence type="ECO:0000259" key="4">
    <source>
        <dbReference type="PROSITE" id="PS50949"/>
    </source>
</evidence>
<dbReference type="SUPFAM" id="SSF46785">
    <property type="entry name" value="Winged helix' DNA-binding domain"/>
    <property type="match status" value="1"/>
</dbReference>
<gene>
    <name evidence="5" type="ORF">GCM10009545_33630</name>
    <name evidence="6" type="ORF">GCM10011581_31310</name>
</gene>
<keyword evidence="8" id="KW-1185">Reference proteome</keyword>
<sequence length="246" mass="27047">MPKRDRSVMDQAHKEIKRKIVTLQARPGERLDDISLAEELGLSRTPVREALFRLSSEGLVNVGPRGGFTVRPLDLVDIAELFEAHIVVARAIARLLATRATEDNIEELARANAEVNEAIKAGSPAAISAANAHLHRLEALHARNEHLRSLAWPIHDQGQRLAYLSFGGDAGLAADLAAHFRRTCRDHDEMLAAVRDHDPDAAEQIAARHVHLFRNRIVEFLQARTVDDVSLAGELPAAPLTPSHNS</sequence>
<reference evidence="5" key="4">
    <citation type="submission" date="2023-12" db="EMBL/GenBank/DDBJ databases">
        <authorList>
            <person name="Sun Q."/>
            <person name="Inoue M."/>
        </authorList>
    </citation>
    <scope>NUCLEOTIDE SEQUENCE</scope>
    <source>
        <strain evidence="5">JCM 10664</strain>
    </source>
</reference>
<accession>A0A917K0Z2</accession>
<dbReference type="RefSeq" id="WP_229680190.1">
    <property type="nucleotide sequence ID" value="NZ_BAAAHC010000013.1"/>
</dbReference>
<dbReference type="InterPro" id="IPR011711">
    <property type="entry name" value="GntR_C"/>
</dbReference>
<dbReference type="GO" id="GO:0003677">
    <property type="term" value="F:DNA binding"/>
    <property type="evidence" value="ECO:0007669"/>
    <property type="project" value="UniProtKB-KW"/>
</dbReference>
<dbReference type="PROSITE" id="PS50949">
    <property type="entry name" value="HTH_GNTR"/>
    <property type="match status" value="1"/>
</dbReference>
<dbReference type="Gene3D" id="1.10.10.10">
    <property type="entry name" value="Winged helix-like DNA-binding domain superfamily/Winged helix DNA-binding domain"/>
    <property type="match status" value="1"/>
</dbReference>
<dbReference type="Pfam" id="PF07729">
    <property type="entry name" value="FCD"/>
    <property type="match status" value="1"/>
</dbReference>
<dbReference type="Proteomes" id="UP000597989">
    <property type="component" value="Unassembled WGS sequence"/>
</dbReference>
<evidence type="ECO:0000256" key="3">
    <source>
        <dbReference type="ARBA" id="ARBA00023163"/>
    </source>
</evidence>
<proteinExistence type="predicted"/>
<dbReference type="SMART" id="SM00345">
    <property type="entry name" value="HTH_GNTR"/>
    <property type="match status" value="1"/>
</dbReference>
<dbReference type="PRINTS" id="PR00035">
    <property type="entry name" value="HTHGNTR"/>
</dbReference>
<dbReference type="Gene3D" id="1.20.120.530">
    <property type="entry name" value="GntR ligand-binding domain-like"/>
    <property type="match status" value="1"/>
</dbReference>
<comment type="caution">
    <text evidence="6">The sequence shown here is derived from an EMBL/GenBank/DDBJ whole genome shotgun (WGS) entry which is preliminary data.</text>
</comment>
<dbReference type="InterPro" id="IPR036388">
    <property type="entry name" value="WH-like_DNA-bd_sf"/>
</dbReference>
<reference evidence="6 7" key="1">
    <citation type="journal article" date="2014" name="Int. J. Syst. Evol. Microbiol.">
        <title>Complete genome sequence of Corynebacterium casei LMG S-19264T (=DSM 44701T), isolated from a smear-ripened cheese.</title>
        <authorList>
            <consortium name="US DOE Joint Genome Institute (JGI-PGF)"/>
            <person name="Walter F."/>
            <person name="Albersmeier A."/>
            <person name="Kalinowski J."/>
            <person name="Ruckert C."/>
        </authorList>
    </citation>
    <scope>NUCLEOTIDE SEQUENCE [LARGE SCALE GENOMIC DNA]</scope>
    <source>
        <strain evidence="6 7">CGMCC 4.7206</strain>
    </source>
</reference>
<dbReference type="CDD" id="cd07377">
    <property type="entry name" value="WHTH_GntR"/>
    <property type="match status" value="1"/>
</dbReference>
<evidence type="ECO:0000256" key="1">
    <source>
        <dbReference type="ARBA" id="ARBA00023015"/>
    </source>
</evidence>
<dbReference type="SUPFAM" id="SSF48008">
    <property type="entry name" value="GntR ligand-binding domain-like"/>
    <property type="match status" value="1"/>
</dbReference>
<evidence type="ECO:0000256" key="2">
    <source>
        <dbReference type="ARBA" id="ARBA00023125"/>
    </source>
</evidence>
<dbReference type="InterPro" id="IPR036390">
    <property type="entry name" value="WH_DNA-bd_sf"/>
</dbReference>
<keyword evidence="3" id="KW-0804">Transcription</keyword>
<dbReference type="Pfam" id="PF00392">
    <property type="entry name" value="GntR"/>
    <property type="match status" value="1"/>
</dbReference>
<dbReference type="AlphaFoldDB" id="A0A917K0Z2"/>
<reference evidence="6" key="3">
    <citation type="submission" date="2020-09" db="EMBL/GenBank/DDBJ databases">
        <authorList>
            <person name="Sun Q."/>
            <person name="Zhou Y."/>
        </authorList>
    </citation>
    <scope>NUCLEOTIDE SEQUENCE</scope>
    <source>
        <strain evidence="6">CGMCC 4.7206</strain>
    </source>
</reference>
<protein>
    <submittedName>
        <fullName evidence="6">GntR family transcriptional regulator</fullName>
    </submittedName>
</protein>
<organism evidence="6 7">
    <name type="scientific">Saccharopolyspora thermophila</name>
    <dbReference type="NCBI Taxonomy" id="89367"/>
    <lineage>
        <taxon>Bacteria</taxon>
        <taxon>Bacillati</taxon>
        <taxon>Actinomycetota</taxon>
        <taxon>Actinomycetes</taxon>
        <taxon>Pseudonocardiales</taxon>
        <taxon>Pseudonocardiaceae</taxon>
        <taxon>Saccharopolyspora</taxon>
    </lineage>
</organism>